<feature type="domain" description="J" evidence="8">
    <location>
        <begin position="63"/>
        <end position="129"/>
    </location>
</feature>
<dbReference type="PANTHER" id="PTHR43096">
    <property type="entry name" value="DNAJ HOMOLOG 1, MITOCHONDRIAL-RELATED"/>
    <property type="match status" value="1"/>
</dbReference>
<dbReference type="Gene3D" id="1.10.287.110">
    <property type="entry name" value="DnaJ domain"/>
    <property type="match status" value="1"/>
</dbReference>
<gene>
    <name evidence="10" type="ORF">CHLNCDRAFT_25896</name>
</gene>
<feature type="region of interest" description="Disordered" evidence="7">
    <location>
        <begin position="130"/>
        <end position="157"/>
    </location>
</feature>
<evidence type="ECO:0000256" key="6">
    <source>
        <dbReference type="PROSITE-ProRule" id="PRU00546"/>
    </source>
</evidence>
<dbReference type="Gene3D" id="2.60.260.20">
    <property type="entry name" value="Urease metallochaperone UreE, N-terminal domain"/>
    <property type="match status" value="2"/>
</dbReference>
<dbReference type="InterPro" id="IPR001305">
    <property type="entry name" value="HSP_DnaJ_Cys-rich_dom"/>
</dbReference>
<feature type="domain" description="CR-type" evidence="9">
    <location>
        <begin position="175"/>
        <end position="271"/>
    </location>
</feature>
<evidence type="ECO:0000256" key="3">
    <source>
        <dbReference type="ARBA" id="ARBA00022771"/>
    </source>
</evidence>
<evidence type="ECO:0000259" key="9">
    <source>
        <dbReference type="PROSITE" id="PS51188"/>
    </source>
</evidence>
<dbReference type="InterPro" id="IPR018253">
    <property type="entry name" value="DnaJ_domain_CS"/>
</dbReference>
<dbReference type="GO" id="GO:0005737">
    <property type="term" value="C:cytoplasm"/>
    <property type="evidence" value="ECO:0007669"/>
    <property type="project" value="TreeGrafter"/>
</dbReference>
<dbReference type="GO" id="GO:0008270">
    <property type="term" value="F:zinc ion binding"/>
    <property type="evidence" value="ECO:0007669"/>
    <property type="project" value="UniProtKB-KW"/>
</dbReference>
<evidence type="ECO:0000256" key="2">
    <source>
        <dbReference type="ARBA" id="ARBA00022737"/>
    </source>
</evidence>
<dbReference type="SUPFAM" id="SSF46565">
    <property type="entry name" value="Chaperone J-domain"/>
    <property type="match status" value="1"/>
</dbReference>
<dbReference type="Proteomes" id="UP000008141">
    <property type="component" value="Unassembled WGS sequence"/>
</dbReference>
<feature type="region of interest" description="Disordered" evidence="7">
    <location>
        <begin position="22"/>
        <end position="57"/>
    </location>
</feature>
<keyword evidence="1 6" id="KW-0479">Metal-binding</keyword>
<keyword evidence="5" id="KW-0143">Chaperone</keyword>
<evidence type="ECO:0000256" key="1">
    <source>
        <dbReference type="ARBA" id="ARBA00022723"/>
    </source>
</evidence>
<protein>
    <recommendedName>
        <fullName evidence="12">J domain-containing protein</fullName>
    </recommendedName>
</protein>
<dbReference type="InterPro" id="IPR008971">
    <property type="entry name" value="HSP40/DnaJ_pept-bd"/>
</dbReference>
<name>E1ZLQ5_CHLVA</name>
<dbReference type="PRINTS" id="PR00625">
    <property type="entry name" value="JDOMAIN"/>
</dbReference>
<evidence type="ECO:0008006" key="12">
    <source>
        <dbReference type="Google" id="ProtNLM"/>
    </source>
</evidence>
<reference evidence="10 11" key="1">
    <citation type="journal article" date="2010" name="Plant Cell">
        <title>The Chlorella variabilis NC64A genome reveals adaptation to photosymbiosis, coevolution with viruses, and cryptic sex.</title>
        <authorList>
            <person name="Blanc G."/>
            <person name="Duncan G."/>
            <person name="Agarkova I."/>
            <person name="Borodovsky M."/>
            <person name="Gurnon J."/>
            <person name="Kuo A."/>
            <person name="Lindquist E."/>
            <person name="Lucas S."/>
            <person name="Pangilinan J."/>
            <person name="Polle J."/>
            <person name="Salamov A."/>
            <person name="Terry A."/>
            <person name="Yamada T."/>
            <person name="Dunigan D.D."/>
            <person name="Grigoriev I.V."/>
            <person name="Claverie J.M."/>
            <person name="Van Etten J.L."/>
        </authorList>
    </citation>
    <scope>NUCLEOTIDE SEQUENCE [LARGE SCALE GENOMIC DNA]</scope>
    <source>
        <strain evidence="10 11">NC64A</strain>
    </source>
</reference>
<dbReference type="InterPro" id="IPR001623">
    <property type="entry name" value="DnaJ_domain"/>
</dbReference>
<dbReference type="GeneID" id="17352792"/>
<feature type="compositionally biased region" description="Gly residues" evidence="7">
    <location>
        <begin position="131"/>
        <end position="146"/>
    </location>
</feature>
<feature type="zinc finger region" description="CR-type" evidence="6">
    <location>
        <begin position="175"/>
        <end position="271"/>
    </location>
</feature>
<dbReference type="Pfam" id="PF00226">
    <property type="entry name" value="DnaJ"/>
    <property type="match status" value="1"/>
</dbReference>
<dbReference type="CDD" id="cd06257">
    <property type="entry name" value="DnaJ"/>
    <property type="match status" value="1"/>
</dbReference>
<dbReference type="PROSITE" id="PS51188">
    <property type="entry name" value="ZF_CR"/>
    <property type="match status" value="1"/>
</dbReference>
<dbReference type="EMBL" id="GL433852">
    <property type="protein sequence ID" value="EFN53308.1"/>
    <property type="molecule type" value="Genomic_DNA"/>
</dbReference>
<dbReference type="KEGG" id="cvr:CHLNCDRAFT_25896"/>
<dbReference type="eggNOG" id="KOG0715">
    <property type="taxonomic scope" value="Eukaryota"/>
</dbReference>
<accession>E1ZLQ5</accession>
<evidence type="ECO:0000313" key="10">
    <source>
        <dbReference type="EMBL" id="EFN53308.1"/>
    </source>
</evidence>
<dbReference type="OrthoDB" id="10256793at2759"/>
<dbReference type="STRING" id="554065.E1ZLQ5"/>
<evidence type="ECO:0000256" key="4">
    <source>
        <dbReference type="ARBA" id="ARBA00022833"/>
    </source>
</evidence>
<keyword evidence="2" id="KW-0677">Repeat</keyword>
<dbReference type="GO" id="GO:0042026">
    <property type="term" value="P:protein refolding"/>
    <property type="evidence" value="ECO:0007669"/>
    <property type="project" value="TreeGrafter"/>
</dbReference>
<keyword evidence="3 6" id="KW-0863">Zinc-finger</keyword>
<dbReference type="GO" id="GO:0031072">
    <property type="term" value="F:heat shock protein binding"/>
    <property type="evidence" value="ECO:0007669"/>
    <property type="project" value="InterPro"/>
</dbReference>
<dbReference type="AlphaFoldDB" id="E1ZLQ5"/>
<dbReference type="CDD" id="cd10747">
    <property type="entry name" value="DnaJ_C"/>
    <property type="match status" value="1"/>
</dbReference>
<dbReference type="SUPFAM" id="SSF49493">
    <property type="entry name" value="HSP40/DnaJ peptide-binding domain"/>
    <property type="match status" value="2"/>
</dbReference>
<keyword evidence="4 6" id="KW-0862">Zinc</keyword>
<dbReference type="PANTHER" id="PTHR43096:SF52">
    <property type="entry name" value="DNAJ HOMOLOG 1, MITOCHONDRIAL-RELATED"/>
    <property type="match status" value="1"/>
</dbReference>
<dbReference type="Gene3D" id="2.10.230.10">
    <property type="entry name" value="Heat shock protein DnaJ, cysteine-rich domain"/>
    <property type="match status" value="1"/>
</dbReference>
<dbReference type="InterPro" id="IPR036410">
    <property type="entry name" value="HSP_DnaJ_Cys-rich_dom_sf"/>
</dbReference>
<dbReference type="InterPro" id="IPR002939">
    <property type="entry name" value="DnaJ_C"/>
</dbReference>
<dbReference type="GO" id="GO:0051082">
    <property type="term" value="F:unfolded protein binding"/>
    <property type="evidence" value="ECO:0007669"/>
    <property type="project" value="InterPro"/>
</dbReference>
<sequence length="421" mass="44509">MPCPALLAERAVWLRRSCSRCSARGRPPPRRRHRCSAGAAAAAAGGGRRSGDATHSATADHTCHFAMLGLRPDPGVSRKEVKQAFRRLAREWHPDVNPSPEASHRFQAISRAFEVLSDEQQRWEYEQARFGGSGSEGSDGGGGPGPGSRAPRGRERAPPDVWAELRLGFREAVLGAQRSVLLEVQDACGQCQGTGGQPGTYSPPCSMCKGRGEIACTPCLPPPSQPPLCCTVPMAAAAGTAVVCCPVCGGRGFRVLHPCSCCGGEGLTQQPRRVAVHVPAGVDSGSTLRLGAEGSVGRASGPRGAVVLELKASWRFGIWRRGLDLHSQLAVPLWDVCLGGTTTVATLHGDARLAIPPGTQHGAVLSVPRAGVRREGRGPRPCGSHHFEVLVQLPREVSGVEARLLQRLAQLQGEQQQPWAG</sequence>
<dbReference type="SUPFAM" id="SSF57938">
    <property type="entry name" value="DnaJ/Hsp40 cysteine-rich domain"/>
    <property type="match status" value="1"/>
</dbReference>
<proteinExistence type="predicted"/>
<dbReference type="PROSITE" id="PS50076">
    <property type="entry name" value="DNAJ_2"/>
    <property type="match status" value="1"/>
</dbReference>
<dbReference type="PROSITE" id="PS00636">
    <property type="entry name" value="DNAJ_1"/>
    <property type="match status" value="1"/>
</dbReference>
<organism evidence="11">
    <name type="scientific">Chlorella variabilis</name>
    <name type="common">Green alga</name>
    <dbReference type="NCBI Taxonomy" id="554065"/>
    <lineage>
        <taxon>Eukaryota</taxon>
        <taxon>Viridiplantae</taxon>
        <taxon>Chlorophyta</taxon>
        <taxon>core chlorophytes</taxon>
        <taxon>Trebouxiophyceae</taxon>
        <taxon>Chlorellales</taxon>
        <taxon>Chlorellaceae</taxon>
        <taxon>Chlorella clade</taxon>
        <taxon>Chlorella</taxon>
    </lineage>
</organism>
<evidence type="ECO:0000256" key="7">
    <source>
        <dbReference type="SAM" id="MobiDB-lite"/>
    </source>
</evidence>
<evidence type="ECO:0000256" key="5">
    <source>
        <dbReference type="ARBA" id="ARBA00023186"/>
    </source>
</evidence>
<dbReference type="InParanoid" id="E1ZLQ5"/>
<dbReference type="RefSeq" id="XP_005845410.1">
    <property type="nucleotide sequence ID" value="XM_005845348.1"/>
</dbReference>
<dbReference type="Pfam" id="PF01556">
    <property type="entry name" value="DnaJ_C"/>
    <property type="match status" value="1"/>
</dbReference>
<dbReference type="InterPro" id="IPR036869">
    <property type="entry name" value="J_dom_sf"/>
</dbReference>
<dbReference type="OMA" id="LTEFRAN"/>
<dbReference type="SMART" id="SM00271">
    <property type="entry name" value="DnaJ"/>
    <property type="match status" value="1"/>
</dbReference>
<evidence type="ECO:0000313" key="11">
    <source>
        <dbReference type="Proteomes" id="UP000008141"/>
    </source>
</evidence>
<evidence type="ECO:0000259" key="8">
    <source>
        <dbReference type="PROSITE" id="PS50076"/>
    </source>
</evidence>
<keyword evidence="11" id="KW-1185">Reference proteome</keyword>
<dbReference type="CDD" id="cd10719">
    <property type="entry name" value="DnaJ_zf"/>
    <property type="match status" value="1"/>
</dbReference>